<dbReference type="AlphaFoldDB" id="A0A6L2LEY9"/>
<comment type="caution">
    <text evidence="1">The sequence shown here is derived from an EMBL/GenBank/DDBJ whole genome shotgun (WGS) entry which is preliminary data.</text>
</comment>
<organism evidence="1">
    <name type="scientific">Tanacetum cinerariifolium</name>
    <name type="common">Dalmatian daisy</name>
    <name type="synonym">Chrysanthemum cinerariifolium</name>
    <dbReference type="NCBI Taxonomy" id="118510"/>
    <lineage>
        <taxon>Eukaryota</taxon>
        <taxon>Viridiplantae</taxon>
        <taxon>Streptophyta</taxon>
        <taxon>Embryophyta</taxon>
        <taxon>Tracheophyta</taxon>
        <taxon>Spermatophyta</taxon>
        <taxon>Magnoliopsida</taxon>
        <taxon>eudicotyledons</taxon>
        <taxon>Gunneridae</taxon>
        <taxon>Pentapetalae</taxon>
        <taxon>asterids</taxon>
        <taxon>campanulids</taxon>
        <taxon>Asterales</taxon>
        <taxon>Asteraceae</taxon>
        <taxon>Asteroideae</taxon>
        <taxon>Anthemideae</taxon>
        <taxon>Anthemidinae</taxon>
        <taxon>Tanacetum</taxon>
    </lineage>
</organism>
<dbReference type="EMBL" id="BKCJ010004326">
    <property type="protein sequence ID" value="GEU60381.1"/>
    <property type="molecule type" value="Genomic_DNA"/>
</dbReference>
<accession>A0A6L2LEY9</accession>
<protein>
    <submittedName>
        <fullName evidence="1">Uncharacterized protein</fullName>
    </submittedName>
</protein>
<gene>
    <name evidence="1" type="ORF">Tci_032359</name>
</gene>
<name>A0A6L2LEY9_TANCI</name>
<proteinExistence type="predicted"/>
<reference evidence="1" key="1">
    <citation type="journal article" date="2019" name="Sci. Rep.">
        <title>Draft genome of Tanacetum cinerariifolium, the natural source of mosquito coil.</title>
        <authorList>
            <person name="Yamashiro T."/>
            <person name="Shiraishi A."/>
            <person name="Satake H."/>
            <person name="Nakayama K."/>
        </authorList>
    </citation>
    <scope>NUCLEOTIDE SEQUENCE</scope>
</reference>
<evidence type="ECO:0000313" key="1">
    <source>
        <dbReference type="EMBL" id="GEU60381.1"/>
    </source>
</evidence>
<sequence>MLIFLSELVFTFLGRKNNHRKKKNANVGIGSFTKSDGTLNGTNPLKDVVSPSVIDEPVAMEVQSPLVDNTNVVKLGVGSYPSLPTQGTTPIGNTSSKSSYANVIGEPSRKALNFRTLVTPRGTRLMSSYARAMIDFEMSGNKKKVMDPTNEVSIANPFEVFNSVDNDVEFEYPGDHDSDDEVASVDNDMARSMALERVGFGTQSLLEQ</sequence>